<accession>A0ABT7CK69</accession>
<evidence type="ECO:0008006" key="3">
    <source>
        <dbReference type="Google" id="ProtNLM"/>
    </source>
</evidence>
<protein>
    <recommendedName>
        <fullName evidence="3">IPExxxVDY family protein</fullName>
    </recommendedName>
</protein>
<dbReference type="EMBL" id="JASJOT010000008">
    <property type="protein sequence ID" value="MDJ1494148.1"/>
    <property type="molecule type" value="Genomic_DNA"/>
</dbReference>
<sequence length="163" mass="18524">MKIVQIDIQKFILRLLPVDLQKPGNYAYIRAFLQPFVTIHAAFLAYRIDSNGRAKLNGQTQILENLLNRTFPSATNLIKIVNSSLRLDAVYLFNEPELQPEVFVSNIAEGDDELYLVKSTEGTNLYDFIVQVPAAMSALERSQIRSIVSKYKIATKTFEIQII</sequence>
<gene>
    <name evidence="1" type="ORF">QNI19_14485</name>
</gene>
<organism evidence="1 2">
    <name type="scientific">Xanthocytophaga flava</name>
    <dbReference type="NCBI Taxonomy" id="3048013"/>
    <lineage>
        <taxon>Bacteria</taxon>
        <taxon>Pseudomonadati</taxon>
        <taxon>Bacteroidota</taxon>
        <taxon>Cytophagia</taxon>
        <taxon>Cytophagales</taxon>
        <taxon>Rhodocytophagaceae</taxon>
        <taxon>Xanthocytophaga</taxon>
    </lineage>
</organism>
<reference evidence="1 2" key="1">
    <citation type="submission" date="2023-05" db="EMBL/GenBank/DDBJ databases">
        <authorList>
            <person name="Zhang X."/>
        </authorList>
    </citation>
    <scope>NUCLEOTIDE SEQUENCE [LARGE SCALE GENOMIC DNA]</scope>
    <source>
        <strain evidence="1 2">DM2B3-1</strain>
    </source>
</reference>
<evidence type="ECO:0000313" key="2">
    <source>
        <dbReference type="Proteomes" id="UP001228581"/>
    </source>
</evidence>
<comment type="caution">
    <text evidence="1">The sequence shown here is derived from an EMBL/GenBank/DDBJ whole genome shotgun (WGS) entry which is preliminary data.</text>
</comment>
<keyword evidence="2" id="KW-1185">Reference proteome</keyword>
<dbReference type="Proteomes" id="UP001228581">
    <property type="component" value="Unassembled WGS sequence"/>
</dbReference>
<name>A0ABT7CK69_9BACT</name>
<evidence type="ECO:0000313" key="1">
    <source>
        <dbReference type="EMBL" id="MDJ1494148.1"/>
    </source>
</evidence>
<proteinExistence type="predicted"/>
<dbReference type="RefSeq" id="WP_313997054.1">
    <property type="nucleotide sequence ID" value="NZ_JASJOT010000008.1"/>
</dbReference>